<dbReference type="InterPro" id="IPR001845">
    <property type="entry name" value="HTH_ArsR_DNA-bd_dom"/>
</dbReference>
<dbReference type="InterPro" id="IPR036388">
    <property type="entry name" value="WH-like_DNA-bd_sf"/>
</dbReference>
<dbReference type="Proteomes" id="UP000825701">
    <property type="component" value="Chromosome"/>
</dbReference>
<feature type="domain" description="HTH arsR-type" evidence="1">
    <location>
        <begin position="1"/>
        <end position="92"/>
    </location>
</feature>
<dbReference type="SUPFAM" id="SSF46785">
    <property type="entry name" value="Winged helix' DNA-binding domain"/>
    <property type="match status" value="1"/>
</dbReference>
<dbReference type="PANTHER" id="PTHR38600">
    <property type="entry name" value="TRANSCRIPTIONAL REGULATORY PROTEIN"/>
    <property type="match status" value="1"/>
</dbReference>
<dbReference type="Pfam" id="PF12840">
    <property type="entry name" value="HTH_20"/>
    <property type="match status" value="1"/>
</dbReference>
<keyword evidence="3" id="KW-1185">Reference proteome</keyword>
<dbReference type="AlphaFoldDB" id="A0A9E6R9Z3"/>
<sequence>MVEKQLDAVFRALADPTRRGMLAALALSERSVGELAAPHAMSFAAAAKHVKVLEQAGLLAREIRGRTHVCRLAPEALAEAEAFLAPYRRFWAGKLDALEAALVADVETNTTGDDT</sequence>
<evidence type="ECO:0000313" key="2">
    <source>
        <dbReference type="EMBL" id="QZN99367.1"/>
    </source>
</evidence>
<dbReference type="RefSeq" id="WP_261402427.1">
    <property type="nucleotide sequence ID" value="NZ_JBHRXS010000006.1"/>
</dbReference>
<dbReference type="InterPro" id="IPR036390">
    <property type="entry name" value="WH_DNA-bd_sf"/>
</dbReference>
<dbReference type="PROSITE" id="PS50987">
    <property type="entry name" value="HTH_ARSR_2"/>
    <property type="match status" value="1"/>
</dbReference>
<dbReference type="GO" id="GO:0003700">
    <property type="term" value="F:DNA-binding transcription factor activity"/>
    <property type="evidence" value="ECO:0007669"/>
    <property type="project" value="InterPro"/>
</dbReference>
<dbReference type="Gene3D" id="1.10.10.10">
    <property type="entry name" value="Winged helix-like DNA-binding domain superfamily/Winged helix DNA-binding domain"/>
    <property type="match status" value="1"/>
</dbReference>
<reference evidence="2" key="1">
    <citation type="submission" date="2021-08" db="EMBL/GenBank/DDBJ databases">
        <authorList>
            <person name="Zhang H."/>
            <person name="Xu M."/>
            <person name="Yu Z."/>
            <person name="Yang L."/>
            <person name="Cai Y."/>
        </authorList>
    </citation>
    <scope>NUCLEOTIDE SEQUENCE</scope>
    <source>
        <strain evidence="2">CHL1</strain>
    </source>
</reference>
<dbReference type="EMBL" id="CP081869">
    <property type="protein sequence ID" value="QZN99367.1"/>
    <property type="molecule type" value="Genomic_DNA"/>
</dbReference>
<dbReference type="NCBIfam" id="NF033788">
    <property type="entry name" value="HTH_metalloreg"/>
    <property type="match status" value="1"/>
</dbReference>
<dbReference type="InterPro" id="IPR011991">
    <property type="entry name" value="ArsR-like_HTH"/>
</dbReference>
<dbReference type="CDD" id="cd00090">
    <property type="entry name" value="HTH_ARSR"/>
    <property type="match status" value="1"/>
</dbReference>
<gene>
    <name evidence="2" type="ORF">K6K41_21730</name>
</gene>
<dbReference type="PRINTS" id="PR00778">
    <property type="entry name" value="HTHARSR"/>
</dbReference>
<organism evidence="2 3">
    <name type="scientific">Chenggangzhangella methanolivorans</name>
    <dbReference type="NCBI Taxonomy" id="1437009"/>
    <lineage>
        <taxon>Bacteria</taxon>
        <taxon>Pseudomonadati</taxon>
        <taxon>Pseudomonadota</taxon>
        <taxon>Alphaproteobacteria</taxon>
        <taxon>Hyphomicrobiales</taxon>
        <taxon>Methylopilaceae</taxon>
        <taxon>Chenggangzhangella</taxon>
    </lineage>
</organism>
<accession>A0A9E6R9Z3</accession>
<evidence type="ECO:0000259" key="1">
    <source>
        <dbReference type="PROSITE" id="PS50987"/>
    </source>
</evidence>
<dbReference type="PANTHER" id="PTHR38600:SF2">
    <property type="entry name" value="SLL0088 PROTEIN"/>
    <property type="match status" value="1"/>
</dbReference>
<evidence type="ECO:0000313" key="3">
    <source>
        <dbReference type="Proteomes" id="UP000825701"/>
    </source>
</evidence>
<name>A0A9E6R9Z3_9HYPH</name>
<protein>
    <submittedName>
        <fullName evidence="2">Metalloregulator ArsR/SmtB family transcription factor</fullName>
    </submittedName>
</protein>
<dbReference type="KEGG" id="cmet:K6K41_21730"/>
<dbReference type="SMART" id="SM00418">
    <property type="entry name" value="HTH_ARSR"/>
    <property type="match status" value="1"/>
</dbReference>
<proteinExistence type="predicted"/>